<dbReference type="SUPFAM" id="SSF51445">
    <property type="entry name" value="(Trans)glycosidases"/>
    <property type="match status" value="1"/>
</dbReference>
<dbReference type="PANTHER" id="PTHR43863:SF2">
    <property type="entry name" value="MALTASE-GLUCOAMYLASE"/>
    <property type="match status" value="1"/>
</dbReference>
<dbReference type="PATRIC" id="fig|68170.10.peg.7939"/>
<dbReference type="InterPro" id="IPR017853">
    <property type="entry name" value="GH"/>
</dbReference>
<evidence type="ECO:0000256" key="1">
    <source>
        <dbReference type="ARBA" id="ARBA00007806"/>
    </source>
</evidence>
<dbReference type="OrthoDB" id="176168at2"/>
<dbReference type="GO" id="GO:0005975">
    <property type="term" value="P:carbohydrate metabolic process"/>
    <property type="evidence" value="ECO:0007669"/>
    <property type="project" value="InterPro"/>
</dbReference>
<evidence type="ECO:0000259" key="4">
    <source>
        <dbReference type="Pfam" id="PF01055"/>
    </source>
</evidence>
<reference evidence="6 7" key="1">
    <citation type="submission" date="2015-02" db="EMBL/GenBank/DDBJ databases">
        <authorList>
            <person name="Ju K.-S."/>
            <person name="Doroghazi J.R."/>
            <person name="Metcalf W."/>
        </authorList>
    </citation>
    <scope>NUCLEOTIDE SEQUENCE [LARGE SCALE GENOMIC DNA]</scope>
    <source>
        <strain evidence="6 7">NRRL B-16140</strain>
    </source>
</reference>
<keyword evidence="7" id="KW-1185">Reference proteome</keyword>
<evidence type="ECO:0008006" key="8">
    <source>
        <dbReference type="Google" id="ProtNLM"/>
    </source>
</evidence>
<dbReference type="STRING" id="68170.GCA_000974445_00952"/>
<organism evidence="6 7">
    <name type="scientific">Lentzea aerocolonigenes</name>
    <name type="common">Lechevalieria aerocolonigenes</name>
    <name type="synonym">Saccharothrix aerocolonigenes</name>
    <dbReference type="NCBI Taxonomy" id="68170"/>
    <lineage>
        <taxon>Bacteria</taxon>
        <taxon>Bacillati</taxon>
        <taxon>Actinomycetota</taxon>
        <taxon>Actinomycetes</taxon>
        <taxon>Pseudonocardiales</taxon>
        <taxon>Pseudonocardiaceae</taxon>
        <taxon>Lentzea</taxon>
    </lineage>
</organism>
<dbReference type="InterPro" id="IPR000322">
    <property type="entry name" value="Glyco_hydro_31_TIM"/>
</dbReference>
<dbReference type="Proteomes" id="UP000033393">
    <property type="component" value="Unassembled WGS sequence"/>
</dbReference>
<evidence type="ECO:0000259" key="5">
    <source>
        <dbReference type="Pfam" id="PF21365"/>
    </source>
</evidence>
<evidence type="ECO:0000256" key="3">
    <source>
        <dbReference type="SAM" id="SignalP"/>
    </source>
</evidence>
<accession>A0A0F0GNJ3</accession>
<comment type="caution">
    <text evidence="6">The sequence shown here is derived from an EMBL/GenBank/DDBJ whole genome shotgun (WGS) entry which is preliminary data.</text>
</comment>
<keyword evidence="2" id="KW-0326">Glycosidase</keyword>
<dbReference type="GO" id="GO:0004553">
    <property type="term" value="F:hydrolase activity, hydrolyzing O-glycosyl compounds"/>
    <property type="evidence" value="ECO:0007669"/>
    <property type="project" value="InterPro"/>
</dbReference>
<dbReference type="Pfam" id="PF21365">
    <property type="entry name" value="Glyco_hydro_31_3rd"/>
    <property type="match status" value="1"/>
</dbReference>
<dbReference type="AlphaFoldDB" id="A0A0F0GNJ3"/>
<dbReference type="SUPFAM" id="SSF51011">
    <property type="entry name" value="Glycosyl hydrolase domain"/>
    <property type="match status" value="1"/>
</dbReference>
<dbReference type="InterPro" id="IPR013780">
    <property type="entry name" value="Glyco_hydro_b"/>
</dbReference>
<dbReference type="PANTHER" id="PTHR43863">
    <property type="entry name" value="HYDROLASE, PUTATIVE (AFU_ORTHOLOGUE AFUA_1G03140)-RELATED"/>
    <property type="match status" value="1"/>
</dbReference>
<dbReference type="Gene3D" id="3.20.20.80">
    <property type="entry name" value="Glycosidases"/>
    <property type="match status" value="1"/>
</dbReference>
<proteinExistence type="inferred from homology"/>
<name>A0A0F0GNJ3_LENAE</name>
<protein>
    <recommendedName>
        <fullName evidence="8">Glycosyl hydrolase family 31</fullName>
    </recommendedName>
</protein>
<dbReference type="Gene3D" id="2.60.40.1760">
    <property type="entry name" value="glycosyl hydrolase (family 31)"/>
    <property type="match status" value="1"/>
</dbReference>
<dbReference type="Pfam" id="PF01055">
    <property type="entry name" value="Glyco_hydro_31_2nd"/>
    <property type="match status" value="1"/>
</dbReference>
<feature type="domain" description="Glycoside hydrolase family 31 TIM barrel" evidence="4">
    <location>
        <begin position="249"/>
        <end position="564"/>
    </location>
</feature>
<evidence type="ECO:0000313" key="6">
    <source>
        <dbReference type="EMBL" id="KJK44161.1"/>
    </source>
</evidence>
<dbReference type="InterPro" id="IPR048395">
    <property type="entry name" value="Glyco_hydro_31_C"/>
</dbReference>
<evidence type="ECO:0000256" key="2">
    <source>
        <dbReference type="RuleBase" id="RU361185"/>
    </source>
</evidence>
<dbReference type="InterPro" id="IPR051816">
    <property type="entry name" value="Glycosyl_Hydrolase_31"/>
</dbReference>
<keyword evidence="3" id="KW-0732">Signal</keyword>
<gene>
    <name evidence="6" type="ORF">UK23_30485</name>
</gene>
<evidence type="ECO:0000313" key="7">
    <source>
        <dbReference type="Proteomes" id="UP000033393"/>
    </source>
</evidence>
<comment type="similarity">
    <text evidence="1 2">Belongs to the glycosyl hydrolase 31 family.</text>
</comment>
<dbReference type="Gene3D" id="2.60.40.1180">
    <property type="entry name" value="Golgi alpha-mannosidase II"/>
    <property type="match status" value="1"/>
</dbReference>
<feature type="chain" id="PRO_5002441478" description="Glycosyl hydrolase family 31" evidence="3">
    <location>
        <begin position="24"/>
        <end position="792"/>
    </location>
</feature>
<sequence length="792" mass="86163">MRYLLALLLVAAGLTAGSPIAMAHQGLSWKAVNSPFALDFSDGRRTLTGQRETFYRLTNGTQHSLTQVVAQKRVPGGVRYVVATTEASRTASVVVTRTPRGLRVGWTLEPSLGVAQVSANLTGSLEEHFLGGGAHTMFVDLQRRVLLNKAVFVGASTFGKCNKNGAPSTFFMSSAGYGIYADTKAIGRTAFPGAAADDHCADKPAPCPVTAGVPDRIQLCFKTSRLDYEIYAGSPSQVNTSYFKRVGMPTLPPARQFALTKWRDKYNNSDEVVEDVTQFQARGVPLSTLWVDNPWEQGPDGARPTYACIGALKFDKTMYPDAQGTIDWMRSRGVNMGVWVAPFLSKASDGKECPHDYPAGSFAQSDRTNVWDIDLTNPVARAHYEAKLESVFRMGVNFVKGDRGEEHNFEETTFAGGPGTLIHNQYPLLYAESVVKMLRKVHGDDYTTLFRAGGDGMPGILHGFWQADADMSFDGLRLSTRRGINSWISGHPVQGSDTGGYRNLGGGPSESLFVRWSQMSAVSPVFQVGSSGRNSTPWVYDAATFDRFKRAAVLHYELFPYLYAQAVKAHEDGTPITQPMAFQHPASAEAWKADQQFMVGPDLLAAPVTADRAEADGAAGKPTPVDVWLPSGEWIDLFSGERVTGGRTVTRQSTLDEFPLYLRASSAMPFNFRTPDIWSEAWGVNDLDRRDRAGWLVSPGADGKFGNLRVKSFGKHMLVTLRDAPAESQLMLPAGVKQVVIDGKVLKASTVEELRDKTTGWAAVSSTPGTFGGTVLKLLPRHGSSTVLLSLS</sequence>
<dbReference type="RefSeq" id="WP_045315137.1">
    <property type="nucleotide sequence ID" value="NZ_JYJG01000259.1"/>
</dbReference>
<dbReference type="eggNOG" id="COG1501">
    <property type="taxonomic scope" value="Bacteria"/>
</dbReference>
<keyword evidence="2" id="KW-0378">Hydrolase</keyword>
<dbReference type="EMBL" id="JYJG01000259">
    <property type="protein sequence ID" value="KJK44161.1"/>
    <property type="molecule type" value="Genomic_DNA"/>
</dbReference>
<feature type="signal peptide" evidence="3">
    <location>
        <begin position="1"/>
        <end position="23"/>
    </location>
</feature>
<feature type="domain" description="Glycosyl hydrolase family 31 C-terminal" evidence="5">
    <location>
        <begin position="573"/>
        <end position="666"/>
    </location>
</feature>